<dbReference type="AlphaFoldDB" id="A0A7S2XAZ0"/>
<dbReference type="CDD" id="cd20267">
    <property type="entry name" value="Complex1_LYR_LYRM7"/>
    <property type="match status" value="1"/>
</dbReference>
<protein>
    <submittedName>
        <fullName evidence="5">Uncharacterized protein</fullName>
    </submittedName>
</protein>
<feature type="region of interest" description="Disordered" evidence="4">
    <location>
        <begin position="78"/>
        <end position="108"/>
    </location>
</feature>
<dbReference type="GO" id="GO:0034551">
    <property type="term" value="P:mitochondrial respiratory chain complex III assembly"/>
    <property type="evidence" value="ECO:0007669"/>
    <property type="project" value="InterPro"/>
</dbReference>
<comment type="subcellular location">
    <subcellularLocation>
        <location evidence="1">Mitochondrion matrix</location>
    </subcellularLocation>
</comment>
<dbReference type="PANTHER" id="PTHR46749">
    <property type="entry name" value="COMPLEX III ASSEMBLY FACTOR LYRM7"/>
    <property type="match status" value="1"/>
</dbReference>
<evidence type="ECO:0000256" key="4">
    <source>
        <dbReference type="SAM" id="MobiDB-lite"/>
    </source>
</evidence>
<dbReference type="InterPro" id="IPR050435">
    <property type="entry name" value="MZM1/LYRM7"/>
</dbReference>
<keyword evidence="3" id="KW-0143">Chaperone</keyword>
<keyword evidence="2" id="KW-0496">Mitochondrion</keyword>
<gene>
    <name evidence="5" type="ORF">LSP00402_LOCUS10156</name>
</gene>
<dbReference type="GO" id="GO:0044183">
    <property type="term" value="F:protein folding chaperone"/>
    <property type="evidence" value="ECO:0007669"/>
    <property type="project" value="TreeGrafter"/>
</dbReference>
<organism evidence="5">
    <name type="scientific">Lotharella oceanica</name>
    <dbReference type="NCBI Taxonomy" id="641309"/>
    <lineage>
        <taxon>Eukaryota</taxon>
        <taxon>Sar</taxon>
        <taxon>Rhizaria</taxon>
        <taxon>Cercozoa</taxon>
        <taxon>Chlorarachniophyceae</taxon>
        <taxon>Lotharella</taxon>
    </lineage>
</organism>
<accession>A0A7S2XAZ0</accession>
<evidence type="ECO:0000256" key="3">
    <source>
        <dbReference type="ARBA" id="ARBA00023186"/>
    </source>
</evidence>
<dbReference type="PANTHER" id="PTHR46749:SF1">
    <property type="entry name" value="COMPLEX III ASSEMBLY FACTOR LYRM7"/>
    <property type="match status" value="1"/>
</dbReference>
<proteinExistence type="predicted"/>
<evidence type="ECO:0000256" key="2">
    <source>
        <dbReference type="ARBA" id="ARBA00023128"/>
    </source>
</evidence>
<reference evidence="5" key="1">
    <citation type="submission" date="2021-01" db="EMBL/GenBank/DDBJ databases">
        <authorList>
            <person name="Corre E."/>
            <person name="Pelletier E."/>
            <person name="Niang G."/>
            <person name="Scheremetjew M."/>
            <person name="Finn R."/>
            <person name="Kale V."/>
            <person name="Holt S."/>
            <person name="Cochrane G."/>
            <person name="Meng A."/>
            <person name="Brown T."/>
            <person name="Cohen L."/>
        </authorList>
    </citation>
    <scope>NUCLEOTIDE SEQUENCE</scope>
    <source>
        <strain evidence="5">CCMP622</strain>
    </source>
</reference>
<evidence type="ECO:0000256" key="1">
    <source>
        <dbReference type="ARBA" id="ARBA00004305"/>
    </source>
</evidence>
<dbReference type="InterPro" id="IPR045298">
    <property type="entry name" value="Complex1_LYR_LYRM7"/>
</dbReference>
<dbReference type="GO" id="GO:0005759">
    <property type="term" value="C:mitochondrial matrix"/>
    <property type="evidence" value="ECO:0007669"/>
    <property type="project" value="UniProtKB-SubCell"/>
</dbReference>
<dbReference type="EMBL" id="HBHP01016408">
    <property type="protein sequence ID" value="CAD9764432.1"/>
    <property type="molecule type" value="Transcribed_RNA"/>
</dbReference>
<evidence type="ECO:0000313" key="5">
    <source>
        <dbReference type="EMBL" id="CAD9764432.1"/>
    </source>
</evidence>
<name>A0A7S2XAZ0_9EUKA</name>
<sequence length="108" mass="12493">MAAASTRSRVLGLFKKLLRTQKIVFERDAVMQERVTLEIRNKFKERANAPSEQVAEFIKEGEETDAFLREHVVQAEYNPETGNYTQKMRPDHAWEGDITGRPLEEGKK</sequence>